<evidence type="ECO:0000313" key="4">
    <source>
        <dbReference type="Proteomes" id="UP000831537"/>
    </source>
</evidence>
<keyword evidence="1" id="KW-1133">Transmembrane helix</keyword>
<dbReference type="Pfam" id="PF14238">
    <property type="entry name" value="DUF4340"/>
    <property type="match status" value="1"/>
</dbReference>
<accession>A0ABY4GLK6</accession>
<proteinExistence type="predicted"/>
<evidence type="ECO:0000259" key="2">
    <source>
        <dbReference type="Pfam" id="PF14238"/>
    </source>
</evidence>
<evidence type="ECO:0000256" key="1">
    <source>
        <dbReference type="SAM" id="Phobius"/>
    </source>
</evidence>
<protein>
    <submittedName>
        <fullName evidence="3">DUF4340 domain-containing protein</fullName>
    </submittedName>
</protein>
<keyword evidence="1" id="KW-0472">Membrane</keyword>
<feature type="domain" description="DUF4340" evidence="2">
    <location>
        <begin position="72"/>
        <end position="254"/>
    </location>
</feature>
<dbReference type="InterPro" id="IPR025641">
    <property type="entry name" value="DUF4340"/>
</dbReference>
<organism evidence="3 4">
    <name type="scientific">Gracilibacillus salinarum</name>
    <dbReference type="NCBI Taxonomy" id="2932255"/>
    <lineage>
        <taxon>Bacteria</taxon>
        <taxon>Bacillati</taxon>
        <taxon>Bacillota</taxon>
        <taxon>Bacilli</taxon>
        <taxon>Bacillales</taxon>
        <taxon>Bacillaceae</taxon>
        <taxon>Gracilibacillus</taxon>
    </lineage>
</organism>
<dbReference type="Proteomes" id="UP000831537">
    <property type="component" value="Chromosome"/>
</dbReference>
<name>A0ABY4GLK6_9BACI</name>
<evidence type="ECO:0000313" key="3">
    <source>
        <dbReference type="EMBL" id="UOQ85119.1"/>
    </source>
</evidence>
<reference evidence="3 4" key="1">
    <citation type="submission" date="2022-04" db="EMBL/GenBank/DDBJ databases">
        <title>Gracilibacillus sp. isolated from saltern.</title>
        <authorList>
            <person name="Won M."/>
            <person name="Lee C.-M."/>
            <person name="Woen H.-Y."/>
            <person name="Kwon S.-W."/>
        </authorList>
    </citation>
    <scope>NUCLEOTIDE SEQUENCE [LARGE SCALE GENOMIC DNA]</scope>
    <source>
        <strain evidence="3 4">SSPM10-3</strain>
    </source>
</reference>
<keyword evidence="1" id="KW-0812">Transmembrane</keyword>
<dbReference type="EMBL" id="CP095071">
    <property type="protein sequence ID" value="UOQ85119.1"/>
    <property type="molecule type" value="Genomic_DNA"/>
</dbReference>
<gene>
    <name evidence="3" type="ORF">MUN87_21140</name>
</gene>
<dbReference type="RefSeq" id="WP_244743825.1">
    <property type="nucleotide sequence ID" value="NZ_CP095071.1"/>
</dbReference>
<keyword evidence="4" id="KW-1185">Reference proteome</keyword>
<sequence length="447" mass="50434">MKKKQSWWLLLLIIAVGIIIALGILSDEPAEEANSSTNEVSLLENTDQIAHIKVFADQNVELEKNNEEWGLVNNEQPVDTEKLDSFISSMKDMKGEETDVKKRNVNLDFPRVTVAFTDADGEEQQISIGQLDKESNRYYVAQREQDKIYLVDSSVIQTIPLKNQDVLQTGLLSISADTLTELKIANGTEEIALSNEPVYSEEESLAHISGWYMHEPYQGVYSVAYSKMEEMLLGMEQIQQIGTASADADHGLDNAEFTITFSSAEKSETLLVGNPAADNQYYVKLKNEDTVYTVPTDVLDPYSYKAFDMIDHFVDIVALEVLSELKITAPDQSYHFTFDHEEQDSEIKTTVHHQGETANTEDFRSIYQSLAGLRFDEPTEDVSNEEAEVTIEYTIQTQQDEISHQVAFIPISDEAYAVKTNDTPAEFSIKKEKVTEVLEQLKETYGE</sequence>
<feature type="transmembrane region" description="Helical" evidence="1">
    <location>
        <begin position="7"/>
        <end position="25"/>
    </location>
</feature>